<evidence type="ECO:0000313" key="2">
    <source>
        <dbReference type="EMBL" id="TBU20114.1"/>
    </source>
</evidence>
<dbReference type="EMBL" id="PITK01000130">
    <property type="protein sequence ID" value="TBU20114.1"/>
    <property type="molecule type" value="Genomic_DNA"/>
</dbReference>
<protein>
    <recommendedName>
        <fullName evidence="4">EXS domain-containing protein</fullName>
    </recommendedName>
</protein>
<dbReference type="VEuPathDB" id="MicrosporidiaDB:CWI38_0130p0040"/>
<keyword evidence="3" id="KW-1185">Reference proteome</keyword>
<keyword evidence="1" id="KW-0472">Membrane</keyword>
<feature type="transmembrane region" description="Helical" evidence="1">
    <location>
        <begin position="20"/>
        <end position="40"/>
    </location>
</feature>
<reference evidence="2 3" key="1">
    <citation type="submission" date="2017-12" db="EMBL/GenBank/DDBJ databases">
        <authorList>
            <person name="Pombert J.-F."/>
            <person name="Haag K.L."/>
            <person name="Ebert D."/>
        </authorList>
    </citation>
    <scope>NUCLEOTIDE SEQUENCE [LARGE SCALE GENOMIC DNA]</scope>
    <source>
        <strain evidence="2">IL-G-3</strain>
    </source>
</reference>
<dbReference type="AlphaFoldDB" id="A0A4Q9M0F5"/>
<dbReference type="Proteomes" id="UP000292282">
    <property type="component" value="Unassembled WGS sequence"/>
</dbReference>
<proteinExistence type="predicted"/>
<comment type="caution">
    <text evidence="2">The sequence shown here is derived from an EMBL/GenBank/DDBJ whole genome shotgun (WGS) entry which is preliminary data.</text>
</comment>
<evidence type="ECO:0000313" key="3">
    <source>
        <dbReference type="Proteomes" id="UP000292282"/>
    </source>
</evidence>
<name>A0A4Q9M0F5_9MICR</name>
<keyword evidence="1" id="KW-1133">Transmembrane helix</keyword>
<sequence length="121" mass="14697">MVVEFSILLLYIHDCRLTFIFFGLFTVIIVSIRVWHLWFVNIWMYIERFSLDNLHDGRYREYIFCIGSLYNKMGFIFNTLLHSFISVTKFISSIQCLDTRNEKLPEDYNNSYNNMCYIFKI</sequence>
<accession>A0A4Q9M0F5</accession>
<organism evidence="2 3">
    <name type="scientific">Hamiltosporidium tvaerminnensis</name>
    <dbReference type="NCBI Taxonomy" id="1176355"/>
    <lineage>
        <taxon>Eukaryota</taxon>
        <taxon>Fungi</taxon>
        <taxon>Fungi incertae sedis</taxon>
        <taxon>Microsporidia</taxon>
        <taxon>Dubosqiidae</taxon>
        <taxon>Hamiltosporidium</taxon>
    </lineage>
</organism>
<gene>
    <name evidence="2" type="ORF">CWI38_0130p0040</name>
</gene>
<evidence type="ECO:0008006" key="4">
    <source>
        <dbReference type="Google" id="ProtNLM"/>
    </source>
</evidence>
<evidence type="ECO:0000256" key="1">
    <source>
        <dbReference type="SAM" id="Phobius"/>
    </source>
</evidence>
<keyword evidence="1" id="KW-0812">Transmembrane</keyword>